<dbReference type="SUPFAM" id="SSF52540">
    <property type="entry name" value="P-loop containing nucleoside triphosphate hydrolases"/>
    <property type="match status" value="1"/>
</dbReference>
<feature type="compositionally biased region" description="Low complexity" evidence="6">
    <location>
        <begin position="322"/>
        <end position="345"/>
    </location>
</feature>
<dbReference type="PANTHER" id="PTHR47972:SF28">
    <property type="entry name" value="KINESIN-LIKE PROTEIN KLP-3"/>
    <property type="match status" value="1"/>
</dbReference>
<dbReference type="Pfam" id="PF00225">
    <property type="entry name" value="Kinesin"/>
    <property type="match status" value="1"/>
</dbReference>
<dbReference type="GO" id="GO:0007018">
    <property type="term" value="P:microtubule-based movement"/>
    <property type="evidence" value="ECO:0007669"/>
    <property type="project" value="InterPro"/>
</dbReference>
<dbReference type="PRINTS" id="PR00380">
    <property type="entry name" value="KINESINHEAVY"/>
</dbReference>
<sequence length="1180" mass="120581">MAGGDTRAMQKFDVQANDMSPSSEESSRTPNENDLLITRLVARIAELEEKLYKKELEAPEIGQRAAAPEAAPLGTPGGAPAQQQQQQPQQQPSKLRDSILATLRESWAKLESHTASVVQTPPPAVPSMPYAAPPPPASAPAAGPVSTPPRAATPTGAAAAAAAIAATAMTPRRGDLVGSLMTQAETAEGQGAASGTPIAAANDVNGGGAEGSKEAGGSFQFATHLVVDYNKPTPGARDARDGANTAACSPSHSGGSAGTPSSLSSIDSSAMGYGAGDSADQQKQQRDSGKVLNMGSAGTSSTATSANMTSKPAGGSGGAGCTSAPLTPGGTAAGGAPNASGSTPSRAAAWSGSVLSKLGIAWGRDKDNNSSNSRDGRDNRSEQGGGMSRVVSAGSLQSSGGPQHYQHAESFSEKALEQHLGALGAALTGGGTGGGGGHYYRYVFDPADLQAEMEVTARVRRAAAEALTEANAKLAEAQAAAAALQQQVEQAKELEQELEQLRAEQAAVQAAKAALEDDAAAVRRQLEAMKETEASLQAELEGMRSQADIWSSSKDDEAEKLKQENALLRNQLAARLSELQTCRGRVSEGEAERQRLQREAEDLQNKIKWLSKINLQLEAAASQLDEARKAAGEWQERFMRERNVRRRLHDQLQQLRGNIRVLCRVRPVQVGQRDIVSYPLEGLLAVSPPDRRYQEFEFDHVFPPSSGQCSVFEEAVGCLVRSVADGHSACILAYGQTGSGKTYTMQGPPEDPGIYFRALQELFRIATEEDGAAAAAAAATALTSSANPTAPAAATVGSSSSSTTTTATATAQTTPTVASASPRGATTRRRRSSSSSGTGLLPATSSGDVSAAAAAAAAADDPAATLGRFSFHVSMLEIYNEAVHDLLAGSGSSGPMGQADGAAGDTGAAAAGEGMAATAGAAASSKPLEVSALGAGELPPGVDRVPGLTWRPVASTAAVEALLREGGRNRATAATASNAHSSRSHALLSVRVTVTGADGRRAVSVLHLVDLAGSERVDKSEVTGQQLKEAQSINRSLSALGDVISALQRRSPHVPFRNSKLTAVLQDALCGNSKVLLVCNIAPESTSASETLSSLNFASRAAQVELGSAASRRTSSDRHQLPAPAPPPPSAASAQPPLPIMNGTAAKVRAAAAAAAAASGNGGGSGGAASARPSPSWNAR</sequence>
<feature type="compositionally biased region" description="Low complexity" evidence="6">
    <location>
        <begin position="139"/>
        <end position="154"/>
    </location>
</feature>
<feature type="compositionally biased region" description="Low complexity" evidence="6">
    <location>
        <begin position="62"/>
        <end position="92"/>
    </location>
</feature>
<dbReference type="Proteomes" id="UP001054857">
    <property type="component" value="Unassembled WGS sequence"/>
</dbReference>
<dbReference type="SMART" id="SM00129">
    <property type="entry name" value="KISc"/>
    <property type="match status" value="1"/>
</dbReference>
<comment type="caution">
    <text evidence="8">The sequence shown here is derived from an EMBL/GenBank/DDBJ whole genome shotgun (WGS) entry which is preliminary data.</text>
</comment>
<dbReference type="GO" id="GO:0015630">
    <property type="term" value="C:microtubule cytoskeleton"/>
    <property type="evidence" value="ECO:0007669"/>
    <property type="project" value="TreeGrafter"/>
</dbReference>
<dbReference type="InterPro" id="IPR027417">
    <property type="entry name" value="P-loop_NTPase"/>
</dbReference>
<evidence type="ECO:0000256" key="4">
    <source>
        <dbReference type="PROSITE-ProRule" id="PRU00283"/>
    </source>
</evidence>
<feature type="region of interest" description="Disordered" evidence="6">
    <location>
        <begin position="126"/>
        <end position="154"/>
    </location>
</feature>
<dbReference type="PROSITE" id="PS50067">
    <property type="entry name" value="KINESIN_MOTOR_2"/>
    <property type="match status" value="1"/>
</dbReference>
<evidence type="ECO:0000256" key="3">
    <source>
        <dbReference type="ARBA" id="ARBA00023175"/>
    </source>
</evidence>
<keyword evidence="9" id="KW-1185">Reference proteome</keyword>
<comment type="similarity">
    <text evidence="4">Belongs to the TRAFAC class myosin-kinesin ATPase superfamily. Kinesin family.</text>
</comment>
<feature type="compositionally biased region" description="Low complexity" evidence="6">
    <location>
        <begin position="293"/>
        <end position="310"/>
    </location>
</feature>
<keyword evidence="2 4" id="KW-0067">ATP-binding</keyword>
<feature type="region of interest" description="Disordered" evidence="6">
    <location>
        <begin position="187"/>
        <end position="215"/>
    </location>
</feature>
<reference evidence="8 9" key="1">
    <citation type="journal article" date="2021" name="Sci. Rep.">
        <title>Genome sequencing of the multicellular alga Astrephomene provides insights into convergent evolution of germ-soma differentiation.</title>
        <authorList>
            <person name="Yamashita S."/>
            <person name="Yamamoto K."/>
            <person name="Matsuzaki R."/>
            <person name="Suzuki S."/>
            <person name="Yamaguchi H."/>
            <person name="Hirooka S."/>
            <person name="Minakuchi Y."/>
            <person name="Miyagishima S."/>
            <person name="Kawachi M."/>
            <person name="Toyoda A."/>
            <person name="Nozaki H."/>
        </authorList>
    </citation>
    <scope>NUCLEOTIDE SEQUENCE [LARGE SCALE GENOMIC DNA]</scope>
    <source>
        <strain evidence="8 9">NIES-4017</strain>
    </source>
</reference>
<feature type="compositionally biased region" description="Low complexity" evidence="6">
    <location>
        <begin position="1150"/>
        <end position="1159"/>
    </location>
</feature>
<feature type="coiled-coil region" evidence="5">
    <location>
        <begin position="460"/>
        <end position="637"/>
    </location>
</feature>
<dbReference type="InterPro" id="IPR019821">
    <property type="entry name" value="Kinesin_motor_CS"/>
</dbReference>
<dbReference type="GO" id="GO:0003777">
    <property type="term" value="F:microtubule motor activity"/>
    <property type="evidence" value="ECO:0007669"/>
    <property type="project" value="InterPro"/>
</dbReference>
<proteinExistence type="inferred from homology"/>
<feature type="compositionally biased region" description="Pro residues" evidence="6">
    <location>
        <begin position="126"/>
        <end position="138"/>
    </location>
</feature>
<keyword evidence="3 4" id="KW-0505">Motor protein</keyword>
<feature type="binding site" evidence="4">
    <location>
        <begin position="735"/>
        <end position="742"/>
    </location>
    <ligand>
        <name>ATP</name>
        <dbReference type="ChEBI" id="CHEBI:30616"/>
    </ligand>
</feature>
<feature type="compositionally biased region" description="Polar residues" evidence="6">
    <location>
        <begin position="17"/>
        <end position="32"/>
    </location>
</feature>
<feature type="compositionally biased region" description="Polar residues" evidence="6">
    <location>
        <begin position="246"/>
        <end position="268"/>
    </location>
</feature>
<evidence type="ECO:0000313" key="8">
    <source>
        <dbReference type="EMBL" id="GFR50278.1"/>
    </source>
</evidence>
<feature type="compositionally biased region" description="Low complexity" evidence="6">
    <location>
        <begin position="833"/>
        <end position="845"/>
    </location>
</feature>
<feature type="region of interest" description="Disordered" evidence="6">
    <location>
        <begin position="56"/>
        <end position="95"/>
    </location>
</feature>
<evidence type="ECO:0000259" key="7">
    <source>
        <dbReference type="PROSITE" id="PS50067"/>
    </source>
</evidence>
<evidence type="ECO:0000256" key="6">
    <source>
        <dbReference type="SAM" id="MobiDB-lite"/>
    </source>
</evidence>
<feature type="region of interest" description="Disordered" evidence="6">
    <location>
        <begin position="1"/>
        <end position="35"/>
    </location>
</feature>
<dbReference type="PANTHER" id="PTHR47972">
    <property type="entry name" value="KINESIN-LIKE PROTEIN KLP-3"/>
    <property type="match status" value="1"/>
</dbReference>
<keyword evidence="5" id="KW-0175">Coiled coil</keyword>
<feature type="region of interest" description="Disordered" evidence="6">
    <location>
        <begin position="361"/>
        <end position="409"/>
    </location>
</feature>
<gene>
    <name evidence="8" type="ORF">Agub_g12465</name>
</gene>
<evidence type="ECO:0000256" key="2">
    <source>
        <dbReference type="ARBA" id="ARBA00022840"/>
    </source>
</evidence>
<dbReference type="PROSITE" id="PS00411">
    <property type="entry name" value="KINESIN_MOTOR_1"/>
    <property type="match status" value="1"/>
</dbReference>
<feature type="region of interest" description="Disordered" evidence="6">
    <location>
        <begin position="787"/>
        <end position="845"/>
    </location>
</feature>
<name>A0AAD3DYP7_9CHLO</name>
<evidence type="ECO:0000256" key="1">
    <source>
        <dbReference type="ARBA" id="ARBA00022741"/>
    </source>
</evidence>
<dbReference type="InterPro" id="IPR036961">
    <property type="entry name" value="Kinesin_motor_dom_sf"/>
</dbReference>
<dbReference type="GO" id="GO:0005524">
    <property type="term" value="F:ATP binding"/>
    <property type="evidence" value="ECO:0007669"/>
    <property type="project" value="UniProtKB-UniRule"/>
</dbReference>
<evidence type="ECO:0000256" key="5">
    <source>
        <dbReference type="SAM" id="Coils"/>
    </source>
</evidence>
<feature type="region of interest" description="Disordered" evidence="6">
    <location>
        <begin position="1108"/>
        <end position="1180"/>
    </location>
</feature>
<dbReference type="GO" id="GO:0008017">
    <property type="term" value="F:microtubule binding"/>
    <property type="evidence" value="ECO:0007669"/>
    <property type="project" value="InterPro"/>
</dbReference>
<keyword evidence="1 4" id="KW-0547">Nucleotide-binding</keyword>
<evidence type="ECO:0000313" key="9">
    <source>
        <dbReference type="Proteomes" id="UP001054857"/>
    </source>
</evidence>
<feature type="compositionally biased region" description="Basic and acidic residues" evidence="6">
    <location>
        <begin position="363"/>
        <end position="381"/>
    </location>
</feature>
<protein>
    <recommendedName>
        <fullName evidence="7">Kinesin motor domain-containing protein</fullName>
    </recommendedName>
</protein>
<dbReference type="AlphaFoldDB" id="A0AAD3DYP7"/>
<dbReference type="Gene3D" id="3.40.850.10">
    <property type="entry name" value="Kinesin motor domain"/>
    <property type="match status" value="1"/>
</dbReference>
<feature type="domain" description="Kinesin motor" evidence="7">
    <location>
        <begin position="658"/>
        <end position="1104"/>
    </location>
</feature>
<feature type="compositionally biased region" description="Low complexity" evidence="6">
    <location>
        <begin position="787"/>
        <end position="825"/>
    </location>
</feature>
<accession>A0AAD3DYP7</accession>
<organism evidence="8 9">
    <name type="scientific">Astrephomene gubernaculifera</name>
    <dbReference type="NCBI Taxonomy" id="47775"/>
    <lineage>
        <taxon>Eukaryota</taxon>
        <taxon>Viridiplantae</taxon>
        <taxon>Chlorophyta</taxon>
        <taxon>core chlorophytes</taxon>
        <taxon>Chlorophyceae</taxon>
        <taxon>CS clade</taxon>
        <taxon>Chlamydomonadales</taxon>
        <taxon>Astrephomenaceae</taxon>
        <taxon>Astrephomene</taxon>
    </lineage>
</organism>
<dbReference type="InterPro" id="IPR001752">
    <property type="entry name" value="Kinesin_motor_dom"/>
</dbReference>
<feature type="region of interest" description="Disordered" evidence="6">
    <location>
        <begin position="232"/>
        <end position="347"/>
    </location>
</feature>
<dbReference type="InterPro" id="IPR027640">
    <property type="entry name" value="Kinesin-like_fam"/>
</dbReference>
<dbReference type="EMBL" id="BMAR01000036">
    <property type="protein sequence ID" value="GFR50278.1"/>
    <property type="molecule type" value="Genomic_DNA"/>
</dbReference>